<dbReference type="InterPro" id="IPR004785">
    <property type="entry name" value="RpiB"/>
</dbReference>
<dbReference type="PANTHER" id="PTHR30345">
    <property type="entry name" value="RIBOSE-5-PHOSPHATE ISOMERASE B"/>
    <property type="match status" value="1"/>
</dbReference>
<sequence length="158" mass="17221">MAESNERDTVRTVAIGSDHGGFEAKEIIKTYLQTLGYRVTDVGTHSKESVDYPDFAVAVARNVASGACERGIMIDGAGIGSAMVCNKVRGIRAAMCYDLRTIVNSREHNNANVLTLGGPLHSAADVCEMVKVWLETRFAGGRHWPRINKMMAVERGHN</sequence>
<evidence type="ECO:0000256" key="1">
    <source>
        <dbReference type="ARBA" id="ARBA00008754"/>
    </source>
</evidence>
<dbReference type="EMBL" id="DF820455">
    <property type="protein sequence ID" value="GAK49078.1"/>
    <property type="molecule type" value="Genomic_DNA"/>
</dbReference>
<evidence type="ECO:0000256" key="2">
    <source>
        <dbReference type="ARBA" id="ARBA00023235"/>
    </source>
</evidence>
<dbReference type="HOGENOM" id="CLU_091396_4_1_0"/>
<dbReference type="Proteomes" id="UP000030700">
    <property type="component" value="Unassembled WGS sequence"/>
</dbReference>
<reference evidence="3" key="1">
    <citation type="journal article" date="2015" name="PeerJ">
        <title>First genomic representation of candidate bacterial phylum KSB3 points to enhanced environmental sensing as a trigger of wastewater bulking.</title>
        <authorList>
            <person name="Sekiguchi Y."/>
            <person name="Ohashi A."/>
            <person name="Parks D.H."/>
            <person name="Yamauchi T."/>
            <person name="Tyson G.W."/>
            <person name="Hugenholtz P."/>
        </authorList>
    </citation>
    <scope>NUCLEOTIDE SEQUENCE [LARGE SCALE GENOMIC DNA]</scope>
</reference>
<dbReference type="AlphaFoldDB" id="A0A0S6VVJ9"/>
<dbReference type="InterPro" id="IPR036569">
    <property type="entry name" value="RpiB_LacA_LacB_sf"/>
</dbReference>
<keyword evidence="4" id="KW-1185">Reference proteome</keyword>
<accession>A0A0S6VVJ9</accession>
<dbReference type="STRING" id="1499966.U14_00296"/>
<dbReference type="Gene3D" id="3.40.1400.10">
    <property type="entry name" value="Sugar-phosphate isomerase, RpiB/LacA/LacB"/>
    <property type="match status" value="1"/>
</dbReference>
<proteinExistence type="inferred from homology"/>
<dbReference type="NCBIfam" id="NF004051">
    <property type="entry name" value="PRK05571.1"/>
    <property type="match status" value="1"/>
</dbReference>
<comment type="similarity">
    <text evidence="1">Belongs to the LacAB/RpiB family.</text>
</comment>
<dbReference type="PIRSF" id="PIRSF005384">
    <property type="entry name" value="RpiB_LacA_B"/>
    <property type="match status" value="1"/>
</dbReference>
<protein>
    <submittedName>
        <fullName evidence="3">Ribose-5-phosphate isomerase</fullName>
    </submittedName>
</protein>
<keyword evidence="2 3" id="KW-0413">Isomerase</keyword>
<dbReference type="NCBIfam" id="TIGR01120">
    <property type="entry name" value="rpiB"/>
    <property type="match status" value="1"/>
</dbReference>
<dbReference type="PANTHER" id="PTHR30345:SF0">
    <property type="entry name" value="DNA DAMAGE-REPAIR_TOLERATION PROTEIN DRT102"/>
    <property type="match status" value="1"/>
</dbReference>
<dbReference type="InterPro" id="IPR003500">
    <property type="entry name" value="RpiB_LacA_LacB"/>
</dbReference>
<evidence type="ECO:0000313" key="3">
    <source>
        <dbReference type="EMBL" id="GAK49078.1"/>
    </source>
</evidence>
<gene>
    <name evidence="3" type="ORF">U14_00296</name>
</gene>
<dbReference type="NCBIfam" id="TIGR00689">
    <property type="entry name" value="rpiB_lacA_lacB"/>
    <property type="match status" value="1"/>
</dbReference>
<dbReference type="GO" id="GO:0005975">
    <property type="term" value="P:carbohydrate metabolic process"/>
    <property type="evidence" value="ECO:0007669"/>
    <property type="project" value="InterPro"/>
</dbReference>
<dbReference type="SUPFAM" id="SSF89623">
    <property type="entry name" value="Ribose/Galactose isomerase RpiB/AlsB"/>
    <property type="match status" value="1"/>
</dbReference>
<dbReference type="GO" id="GO:0016861">
    <property type="term" value="F:intramolecular oxidoreductase activity, interconverting aldoses and ketoses"/>
    <property type="evidence" value="ECO:0007669"/>
    <property type="project" value="UniProtKB-ARBA"/>
</dbReference>
<evidence type="ECO:0000313" key="4">
    <source>
        <dbReference type="Proteomes" id="UP000030700"/>
    </source>
</evidence>
<dbReference type="Pfam" id="PF02502">
    <property type="entry name" value="LacAB_rpiB"/>
    <property type="match status" value="1"/>
</dbReference>
<organism evidence="3">
    <name type="scientific">Candidatus Moduliflexus flocculans</name>
    <dbReference type="NCBI Taxonomy" id="1499966"/>
    <lineage>
        <taxon>Bacteria</taxon>
        <taxon>Candidatus Moduliflexota</taxon>
        <taxon>Candidatus Moduliflexia</taxon>
        <taxon>Candidatus Moduliflexales</taxon>
        <taxon>Candidatus Moduliflexaceae</taxon>
    </lineage>
</organism>
<name>A0A0S6VVJ9_9BACT</name>